<dbReference type="InterPro" id="IPR000070">
    <property type="entry name" value="Pectinesterase_cat"/>
</dbReference>
<accession>A0ABD0ZEI7</accession>
<organism evidence="6 7">
    <name type="scientific">Cardamine amara subsp. amara</name>
    <dbReference type="NCBI Taxonomy" id="228776"/>
    <lineage>
        <taxon>Eukaryota</taxon>
        <taxon>Viridiplantae</taxon>
        <taxon>Streptophyta</taxon>
        <taxon>Embryophyta</taxon>
        <taxon>Tracheophyta</taxon>
        <taxon>Spermatophyta</taxon>
        <taxon>Magnoliopsida</taxon>
        <taxon>eudicotyledons</taxon>
        <taxon>Gunneridae</taxon>
        <taxon>Pentapetalae</taxon>
        <taxon>rosids</taxon>
        <taxon>malvids</taxon>
        <taxon>Brassicales</taxon>
        <taxon>Brassicaceae</taxon>
        <taxon>Cardamineae</taxon>
        <taxon>Cardamine</taxon>
    </lineage>
</organism>
<dbReference type="EMBL" id="JBANAX010000798">
    <property type="protein sequence ID" value="KAL1193099.1"/>
    <property type="molecule type" value="Genomic_DNA"/>
</dbReference>
<keyword evidence="3" id="KW-0063">Aspartyl esterase</keyword>
<reference evidence="6 7" key="1">
    <citation type="submission" date="2024-04" db="EMBL/GenBank/DDBJ databases">
        <title>Genome assembly C_amara_ONT_v2.</title>
        <authorList>
            <person name="Yant L."/>
            <person name="Moore C."/>
            <person name="Slenker M."/>
        </authorList>
    </citation>
    <scope>NUCLEOTIDE SEQUENCE [LARGE SCALE GENOMIC DNA]</scope>
    <source>
        <tissue evidence="6">Leaf</tissue>
    </source>
</reference>
<keyword evidence="4" id="KW-0732">Signal</keyword>
<keyword evidence="2" id="KW-0378">Hydrolase</keyword>
<evidence type="ECO:0000313" key="6">
    <source>
        <dbReference type="EMBL" id="KAL1193099.1"/>
    </source>
</evidence>
<dbReference type="InterPro" id="IPR012334">
    <property type="entry name" value="Pectin_lyas_fold"/>
</dbReference>
<evidence type="ECO:0000313" key="7">
    <source>
        <dbReference type="Proteomes" id="UP001558713"/>
    </source>
</evidence>
<protein>
    <submittedName>
        <fullName evidence="6">Pectinesterase/pectinesterase inhibitor 17</fullName>
    </submittedName>
</protein>
<dbReference type="GO" id="GO:0016787">
    <property type="term" value="F:hydrolase activity"/>
    <property type="evidence" value="ECO:0007669"/>
    <property type="project" value="UniProtKB-KW"/>
</dbReference>
<evidence type="ECO:0000256" key="3">
    <source>
        <dbReference type="ARBA" id="ARBA00023085"/>
    </source>
</evidence>
<feature type="signal peptide" evidence="4">
    <location>
        <begin position="1"/>
        <end position="22"/>
    </location>
</feature>
<comment type="caution">
    <text evidence="6">The sequence shown here is derived from an EMBL/GenBank/DDBJ whole genome shotgun (WGS) entry which is preliminary data.</text>
</comment>
<feature type="chain" id="PRO_5044803853" evidence="4">
    <location>
        <begin position="23"/>
        <end position="114"/>
    </location>
</feature>
<dbReference type="Proteomes" id="UP001558713">
    <property type="component" value="Unassembled WGS sequence"/>
</dbReference>
<dbReference type="Gene3D" id="2.160.20.10">
    <property type="entry name" value="Single-stranded right-handed beta-helix, Pectin lyase-like"/>
    <property type="match status" value="1"/>
</dbReference>
<dbReference type="Pfam" id="PF01095">
    <property type="entry name" value="Pectinesterase"/>
    <property type="match status" value="1"/>
</dbReference>
<keyword evidence="7" id="KW-1185">Reference proteome</keyword>
<evidence type="ECO:0000259" key="5">
    <source>
        <dbReference type="Pfam" id="PF01095"/>
    </source>
</evidence>
<comment type="pathway">
    <text evidence="1">Glycan metabolism; pectin degradation; 2-dehydro-3-deoxy-D-gluconate from pectin: step 1/5.</text>
</comment>
<evidence type="ECO:0000256" key="1">
    <source>
        <dbReference type="ARBA" id="ARBA00005184"/>
    </source>
</evidence>
<dbReference type="AlphaFoldDB" id="A0ABD0ZEI7"/>
<sequence>MSFLSQNSASIVLFLAVHVVNIYPGNNALESAFVIMAKDGSGQFKTINEGISAASGSGRLVIYVKQGVYYEYLNIQKPNVMLRDDGKGNTIITGSISFQGGTHTFNLATVDTCG</sequence>
<proteinExistence type="predicted"/>
<evidence type="ECO:0000256" key="4">
    <source>
        <dbReference type="SAM" id="SignalP"/>
    </source>
</evidence>
<dbReference type="InterPro" id="IPR011050">
    <property type="entry name" value="Pectin_lyase_fold/virulence"/>
</dbReference>
<evidence type="ECO:0000256" key="2">
    <source>
        <dbReference type="ARBA" id="ARBA00022801"/>
    </source>
</evidence>
<gene>
    <name evidence="6" type="ORF">V5N11_018553</name>
</gene>
<feature type="domain" description="Pectinesterase catalytic" evidence="5">
    <location>
        <begin position="34"/>
        <end position="113"/>
    </location>
</feature>
<name>A0ABD0ZEI7_CARAN</name>
<dbReference type="SUPFAM" id="SSF51126">
    <property type="entry name" value="Pectin lyase-like"/>
    <property type="match status" value="1"/>
</dbReference>
<dbReference type="PANTHER" id="PTHR31707">
    <property type="entry name" value="PECTINESTERASE"/>
    <property type="match status" value="1"/>
</dbReference>